<gene>
    <name evidence="2" type="ORF">BE21_28890</name>
</gene>
<name>A0A150TSU5_SORCE</name>
<dbReference type="AlphaFoldDB" id="A0A150TSU5"/>
<dbReference type="Gene3D" id="1.50.10.10">
    <property type="match status" value="1"/>
</dbReference>
<dbReference type="Proteomes" id="UP000075502">
    <property type="component" value="Unassembled WGS sequence"/>
</dbReference>
<evidence type="ECO:0000313" key="3">
    <source>
        <dbReference type="Proteomes" id="UP000075502"/>
    </source>
</evidence>
<feature type="non-terminal residue" evidence="2">
    <location>
        <position position="809"/>
    </location>
</feature>
<dbReference type="InterPro" id="IPR012341">
    <property type="entry name" value="6hp_glycosidase-like_sf"/>
</dbReference>
<reference evidence="2 3" key="1">
    <citation type="submission" date="2014-02" db="EMBL/GenBank/DDBJ databases">
        <title>The small core and large imbalanced accessory genome model reveals a collaborative survival strategy of Sorangium cellulosum strains in nature.</title>
        <authorList>
            <person name="Han K."/>
            <person name="Peng R."/>
            <person name="Blom J."/>
            <person name="Li Y.-Z."/>
        </authorList>
    </citation>
    <scope>NUCLEOTIDE SEQUENCE [LARGE SCALE GENOMIC DNA]</scope>
    <source>
        <strain evidence="2 3">So0007-03</strain>
    </source>
</reference>
<dbReference type="GO" id="GO:0004553">
    <property type="term" value="F:hydrolase activity, hydrolyzing O-glycosyl compounds"/>
    <property type="evidence" value="ECO:0007669"/>
    <property type="project" value="UniProtKB-ARBA"/>
</dbReference>
<dbReference type="PANTHER" id="PTHR31616">
    <property type="entry name" value="TREHALASE"/>
    <property type="match status" value="1"/>
</dbReference>
<dbReference type="EMBL" id="JEME01001298">
    <property type="protein sequence ID" value="KYG07548.1"/>
    <property type="molecule type" value="Genomic_DNA"/>
</dbReference>
<dbReference type="GO" id="GO:0005975">
    <property type="term" value="P:carbohydrate metabolic process"/>
    <property type="evidence" value="ECO:0007669"/>
    <property type="project" value="InterPro"/>
</dbReference>
<dbReference type="InterPro" id="IPR008928">
    <property type="entry name" value="6-hairpin_glycosidase_sf"/>
</dbReference>
<proteinExistence type="predicted"/>
<dbReference type="Pfam" id="PF00723">
    <property type="entry name" value="Glyco_hydro_15"/>
    <property type="match status" value="1"/>
</dbReference>
<feature type="non-terminal residue" evidence="2">
    <location>
        <position position="1"/>
    </location>
</feature>
<organism evidence="2 3">
    <name type="scientific">Sorangium cellulosum</name>
    <name type="common">Polyangium cellulosum</name>
    <dbReference type="NCBI Taxonomy" id="56"/>
    <lineage>
        <taxon>Bacteria</taxon>
        <taxon>Pseudomonadati</taxon>
        <taxon>Myxococcota</taxon>
        <taxon>Polyangia</taxon>
        <taxon>Polyangiales</taxon>
        <taxon>Polyangiaceae</taxon>
        <taxon>Sorangium</taxon>
    </lineage>
</organism>
<accession>A0A150TSU5</accession>
<comment type="caution">
    <text evidence="2">The sequence shown here is derived from an EMBL/GenBank/DDBJ whole genome shotgun (WGS) entry which is preliminary data.</text>
</comment>
<dbReference type="InterPro" id="IPR011613">
    <property type="entry name" value="GH15-like"/>
</dbReference>
<evidence type="ECO:0000259" key="1">
    <source>
        <dbReference type="Pfam" id="PF00723"/>
    </source>
</evidence>
<sequence length="809" mass="84776">AVAAPGAARAEAPVRRTFFRLPSSNGFGAVLLDLGAARLTHFREHLFATEEPLLDERGAEVWVGNQPQAVATRDLLYDAYFGLRSDGRQRWLTDVPVDLDASGYAGWTGGERGGTGVVTMVQRVGNLECAQFFFAPQGLAQAGFVMAMRVENRGDAPAEGVSAFSLHNFHLGFGRPGVMADIGESGETVAYDASDGRRDFLERAFAGVVAARALDPVARHGASSASSPADLNVYRIVASGAVADLPDLDGAAPTSDGSVSAFQWDLGSIAPGEARWVGVAFAHHGDPSGAADPLVQGALDAYVGDKGAAEVVAGEIAAYRAFQGSVKVPPTATPEETALLRQSAVMLRMAQSRESHAFLREHLTRDQEPRATRFGTTLGGEPAALPATVAHRGRGAVLASLPPGEWTVAWIRDGAYATVAMAALGMQAEARDALSYYLDAEAGRFQRWNELASYAMPPYQISLVRYYGFGVEETDFNDFGPNLEFDGFGLFLWALRRYEELTGDTAFVDERWAEASAKVADALVALIDPDTGLVRKDSSIWETHWNGRERSFAYTSITAARGLCDAADIAARRGEAERAAGYRDAANRLRAAIAARLTDASGALAASLEELEAGAGYWDAAVLEGIAMGLFDPRGRIAAATLAGLDAHLRVPAGAGWSRNDDRFDHPGASDLSPWGSEYDSAEWVVTDLRGAVAARLMGDEARSDRLLRWVLDQSSANYLAIAETYDETSGAYKFNAPMIGFGAGVYALALAARDGLVVGPACGAYFDEGPTDATGAGGGASSGSAGYGGAGAAGAGGGDGGSGGNGGG</sequence>
<evidence type="ECO:0000313" key="2">
    <source>
        <dbReference type="EMBL" id="KYG07548.1"/>
    </source>
</evidence>
<dbReference type="PANTHER" id="PTHR31616:SF9">
    <property type="entry name" value="GLUCOAMYLASE, INTRACELLULAR SPORULATION-SPECIFIC"/>
    <property type="match status" value="1"/>
</dbReference>
<feature type="domain" description="GH15-like" evidence="1">
    <location>
        <begin position="395"/>
        <end position="629"/>
    </location>
</feature>
<keyword evidence="2" id="KW-0378">Hydrolase</keyword>
<protein>
    <submittedName>
        <fullName evidence="2">Glycosyl hydrolase</fullName>
    </submittedName>
</protein>
<dbReference type="SUPFAM" id="SSF48208">
    <property type="entry name" value="Six-hairpin glycosidases"/>
    <property type="match status" value="1"/>
</dbReference>